<organism evidence="3 4">
    <name type="scientific">Candidatus Rhodoluna planktonica</name>
    <dbReference type="NCBI Taxonomy" id="535712"/>
    <lineage>
        <taxon>Bacteria</taxon>
        <taxon>Bacillati</taxon>
        <taxon>Actinomycetota</taxon>
        <taxon>Actinomycetes</taxon>
        <taxon>Micrococcales</taxon>
        <taxon>Microbacteriaceae</taxon>
        <taxon>Luna cluster</taxon>
        <taxon>Luna-1 subcluster</taxon>
        <taxon>Rhodoluna</taxon>
    </lineage>
</organism>
<keyword evidence="1" id="KW-0732">Signal</keyword>
<feature type="signal peptide" evidence="1">
    <location>
        <begin position="1"/>
        <end position="27"/>
    </location>
</feature>
<evidence type="ECO:0000313" key="3">
    <source>
        <dbReference type="EMBL" id="AOY55867.1"/>
    </source>
</evidence>
<dbReference type="AlphaFoldDB" id="A0A1D9DYJ9"/>
<evidence type="ECO:0000259" key="2">
    <source>
        <dbReference type="Pfam" id="PF07510"/>
    </source>
</evidence>
<accession>A0A1D9DYJ9</accession>
<feature type="chain" id="PRO_5009111773" description="GmrSD restriction endonucleases C-terminal domain-containing protein" evidence="1">
    <location>
        <begin position="28"/>
        <end position="237"/>
    </location>
</feature>
<gene>
    <name evidence="3" type="ORF">A4Z71_02435</name>
</gene>
<name>A0A1D9DYJ9_9MICO</name>
<dbReference type="KEGG" id="rpla:A4Z71_02435"/>
<keyword evidence="4" id="KW-1185">Reference proteome</keyword>
<proteinExistence type="predicted"/>
<dbReference type="Pfam" id="PF07510">
    <property type="entry name" value="GmrSD_C"/>
    <property type="match status" value="1"/>
</dbReference>
<dbReference type="PANTHER" id="PTHR24094:SF15">
    <property type="entry name" value="AMP-DEPENDENT SYNTHETASE_LIGASE DOMAIN-CONTAINING PROTEIN-RELATED"/>
    <property type="match status" value="1"/>
</dbReference>
<feature type="domain" description="GmrSD restriction endonucleases C-terminal" evidence="2">
    <location>
        <begin position="88"/>
        <end position="225"/>
    </location>
</feature>
<evidence type="ECO:0000256" key="1">
    <source>
        <dbReference type="SAM" id="SignalP"/>
    </source>
</evidence>
<dbReference type="EMBL" id="CP015208">
    <property type="protein sequence ID" value="AOY55867.1"/>
    <property type="molecule type" value="Genomic_DNA"/>
</dbReference>
<evidence type="ECO:0000313" key="4">
    <source>
        <dbReference type="Proteomes" id="UP000243784"/>
    </source>
</evidence>
<protein>
    <recommendedName>
        <fullName evidence="2">GmrSD restriction endonucleases C-terminal domain-containing protein</fullName>
    </recommendedName>
</protein>
<sequence length="237" mass="26048">MKKRSLTRTLVSVFTAIALLNSTPAIASDLLQRDTVQVVAPQERVFTQSKLASAVLQTLTVKGRAPKTGYERAKFGDGWGDAANGCDMRNEILKWDLRQEKLRAGDSCIVETGILRDPYTAKTIKFVRGVKTSSLVQIDHVVSLSDAWQKGAQQWTDTRREQFANDPLNLLAVDGPTNAQKSDSDAASWLPPNKAYRCAFIARQIAVKAKYRVWVTAAEKKAMAGIISACPKQAVPN</sequence>
<dbReference type="Proteomes" id="UP000243784">
    <property type="component" value="Chromosome"/>
</dbReference>
<dbReference type="InterPro" id="IPR011089">
    <property type="entry name" value="GmrSD_C"/>
</dbReference>
<dbReference type="RefSeq" id="WP_070954379.1">
    <property type="nucleotide sequence ID" value="NZ_CP015208.1"/>
</dbReference>
<reference evidence="3 4" key="1">
    <citation type="journal article" date="2016" name="Biochim. Biophys. Acta">
        <title>Photochemical characterization of actinorhodopsin and its functional existence in the natural host.</title>
        <authorList>
            <person name="Nakamura S."/>
            <person name="Kikukawa T."/>
            <person name="Tamogami J."/>
            <person name="Kamiya M."/>
            <person name="Aizawa T."/>
            <person name="Hahn M.W."/>
            <person name="Ihara K."/>
            <person name="Kamo N."/>
            <person name="Demura M."/>
        </authorList>
    </citation>
    <scope>NUCLEOTIDE SEQUENCE [LARGE SCALE GENOMIC DNA]</scope>
    <source>
        <strain evidence="3 4">MWH-Dar1</strain>
    </source>
</reference>
<dbReference type="STRING" id="535712.A4Z71_02435"/>
<dbReference type="PANTHER" id="PTHR24094">
    <property type="entry name" value="SECRETED PROTEIN"/>
    <property type="match status" value="1"/>
</dbReference>
<dbReference type="OrthoDB" id="5196645at2"/>